<comment type="caution">
    <text evidence="2">The sequence shown here is derived from an EMBL/GenBank/DDBJ whole genome shotgun (WGS) entry which is preliminary data.</text>
</comment>
<accession>A0A429X1U5</accession>
<dbReference type="AlphaFoldDB" id="A0A429X1U5"/>
<name>A0A429X1U5_SIMTE</name>
<dbReference type="InterPro" id="IPR050312">
    <property type="entry name" value="IolE/XylAMocC-like"/>
</dbReference>
<reference evidence="2 3" key="1">
    <citation type="submission" date="2018-12" db="EMBL/GenBank/DDBJ databases">
        <authorList>
            <person name="Sun L."/>
            <person name="Chen Z."/>
        </authorList>
    </citation>
    <scope>NUCLEOTIDE SEQUENCE [LARGE SCALE GENOMIC DNA]</scope>
    <source>
        <strain evidence="2 3">LMG 29736</strain>
    </source>
</reference>
<dbReference type="EMBL" id="QYTW02000034">
    <property type="protein sequence ID" value="RST57436.1"/>
    <property type="molecule type" value="Genomic_DNA"/>
</dbReference>
<dbReference type="RefSeq" id="WP_120118484.1">
    <property type="nucleotide sequence ID" value="NZ_QYTW02000034.1"/>
</dbReference>
<dbReference type="Proteomes" id="UP000287296">
    <property type="component" value="Unassembled WGS sequence"/>
</dbReference>
<proteinExistence type="predicted"/>
<evidence type="ECO:0000313" key="2">
    <source>
        <dbReference type="EMBL" id="RST57436.1"/>
    </source>
</evidence>
<feature type="domain" description="Xylose isomerase-like TIM barrel" evidence="1">
    <location>
        <begin position="26"/>
        <end position="238"/>
    </location>
</feature>
<dbReference type="PANTHER" id="PTHR12110">
    <property type="entry name" value="HYDROXYPYRUVATE ISOMERASE"/>
    <property type="match status" value="1"/>
</dbReference>
<dbReference type="GO" id="GO:0016853">
    <property type="term" value="F:isomerase activity"/>
    <property type="evidence" value="ECO:0007669"/>
    <property type="project" value="UniProtKB-KW"/>
</dbReference>
<organism evidence="2 3">
    <name type="scientific">Siminovitchia terrae</name>
    <name type="common">Bacillus terrae</name>
    <dbReference type="NCBI Taxonomy" id="1914933"/>
    <lineage>
        <taxon>Bacteria</taxon>
        <taxon>Bacillati</taxon>
        <taxon>Bacillota</taxon>
        <taxon>Bacilli</taxon>
        <taxon>Bacillales</taxon>
        <taxon>Bacillaceae</taxon>
        <taxon>Siminovitchia</taxon>
    </lineage>
</organism>
<dbReference type="Pfam" id="PF01261">
    <property type="entry name" value="AP_endonuc_2"/>
    <property type="match status" value="1"/>
</dbReference>
<dbReference type="InterPro" id="IPR036237">
    <property type="entry name" value="Xyl_isomerase-like_sf"/>
</dbReference>
<evidence type="ECO:0000313" key="3">
    <source>
        <dbReference type="Proteomes" id="UP000287296"/>
    </source>
</evidence>
<dbReference type="OrthoDB" id="110795at2"/>
<dbReference type="Gene3D" id="3.20.20.150">
    <property type="entry name" value="Divalent-metal-dependent TIM barrel enzymes"/>
    <property type="match status" value="1"/>
</dbReference>
<gene>
    <name evidence="2" type="ORF">D5F11_022735</name>
</gene>
<keyword evidence="2" id="KW-0413">Isomerase</keyword>
<dbReference type="InterPro" id="IPR013022">
    <property type="entry name" value="Xyl_isomerase-like_TIM-brl"/>
</dbReference>
<protein>
    <submittedName>
        <fullName evidence="2">Sugar phosphate isomerase/epimerase</fullName>
    </submittedName>
</protein>
<evidence type="ECO:0000259" key="1">
    <source>
        <dbReference type="Pfam" id="PF01261"/>
    </source>
</evidence>
<dbReference type="SUPFAM" id="SSF51658">
    <property type="entry name" value="Xylose isomerase-like"/>
    <property type="match status" value="1"/>
</dbReference>
<sequence length="266" mass="29813">MSYSISTYTLFTLPIEAAVEALILKGWKSIEIMGEGESHGRLLLDMDRTQLEKVARLGKDNGVSFGFHLPIVGFNPAKVEEETKHIWEKCLFIAEMLEVEYVLLHLGSNPSVGDGLESAANFSKKMLRELPEKTKLVVENVPYAKKAVGTSIDELNKVIEMIDNPRAGIMLDTGHCYMNEQARFLGECTKAFPHLYGLHINDNHGVSDEHLQIGEGTIPFGPLLFALEDRSVKYVFETNTVERAENSMNFVKINNWGKPDVENSIK</sequence>